<name>A0A8S2XRA8_9BILA</name>
<sequence length="239" mass="26261">EHCFYSSANYQKQLTFSTLPNVISPSNSTGSSSKRSGLVRRPSSTLLAPNNNWENGSSAGGSPVSPSPSSSSSITSSTSWSISTNIPEPPSSMPVIPKKKRRRKETKTPPPSSQQQIESFNIEQSTPLSPDLVAMCSSYNSVAELVDAHRQRVLAEHDARELEARPNLLLVPIEQLAFVYERERTKELKVPYESKTKSLTTVDKLDQPSGLIALPFIDCSLDFDLVLDELVVQQPTMNV</sequence>
<gene>
    <name evidence="2" type="ORF">GIL414_LOCUS35419</name>
</gene>
<dbReference type="EMBL" id="CAJOBJ010084910">
    <property type="protein sequence ID" value="CAF4516572.1"/>
    <property type="molecule type" value="Genomic_DNA"/>
</dbReference>
<feature type="compositionally biased region" description="Low complexity" evidence="1">
    <location>
        <begin position="56"/>
        <end position="86"/>
    </location>
</feature>
<feature type="non-terminal residue" evidence="2">
    <location>
        <position position="1"/>
    </location>
</feature>
<organism evidence="2 3">
    <name type="scientific">Rotaria magnacalcarata</name>
    <dbReference type="NCBI Taxonomy" id="392030"/>
    <lineage>
        <taxon>Eukaryota</taxon>
        <taxon>Metazoa</taxon>
        <taxon>Spiralia</taxon>
        <taxon>Gnathifera</taxon>
        <taxon>Rotifera</taxon>
        <taxon>Eurotatoria</taxon>
        <taxon>Bdelloidea</taxon>
        <taxon>Philodinida</taxon>
        <taxon>Philodinidae</taxon>
        <taxon>Rotaria</taxon>
    </lineage>
</organism>
<proteinExistence type="predicted"/>
<feature type="region of interest" description="Disordered" evidence="1">
    <location>
        <begin position="18"/>
        <end position="119"/>
    </location>
</feature>
<accession>A0A8S2XRA8</accession>
<reference evidence="2" key="1">
    <citation type="submission" date="2021-02" db="EMBL/GenBank/DDBJ databases">
        <authorList>
            <person name="Nowell W R."/>
        </authorList>
    </citation>
    <scope>NUCLEOTIDE SEQUENCE</scope>
</reference>
<protein>
    <submittedName>
        <fullName evidence="2">Uncharacterized protein</fullName>
    </submittedName>
</protein>
<dbReference type="AlphaFoldDB" id="A0A8S2XRA8"/>
<evidence type="ECO:0000313" key="3">
    <source>
        <dbReference type="Proteomes" id="UP000681720"/>
    </source>
</evidence>
<evidence type="ECO:0000256" key="1">
    <source>
        <dbReference type="SAM" id="MobiDB-lite"/>
    </source>
</evidence>
<comment type="caution">
    <text evidence="2">The sequence shown here is derived from an EMBL/GenBank/DDBJ whole genome shotgun (WGS) entry which is preliminary data.</text>
</comment>
<evidence type="ECO:0000313" key="2">
    <source>
        <dbReference type="EMBL" id="CAF4516572.1"/>
    </source>
</evidence>
<feature type="compositionally biased region" description="Polar residues" evidence="1">
    <location>
        <begin position="42"/>
        <end position="55"/>
    </location>
</feature>
<feature type="compositionally biased region" description="Low complexity" evidence="1">
    <location>
        <begin position="24"/>
        <end position="36"/>
    </location>
</feature>
<dbReference type="Proteomes" id="UP000681720">
    <property type="component" value="Unassembled WGS sequence"/>
</dbReference>